<evidence type="ECO:0000256" key="6">
    <source>
        <dbReference type="ARBA" id="ARBA00023274"/>
    </source>
</evidence>
<reference evidence="10" key="1">
    <citation type="submission" date="2022-11" db="UniProtKB">
        <authorList>
            <consortium name="WormBaseParasite"/>
        </authorList>
    </citation>
    <scope>IDENTIFICATION</scope>
</reference>
<evidence type="ECO:0000256" key="5">
    <source>
        <dbReference type="ARBA" id="ARBA00023242"/>
    </source>
</evidence>
<dbReference type="AlphaFoldDB" id="A0A914YT67"/>
<dbReference type="InterPro" id="IPR036322">
    <property type="entry name" value="WD40_repeat_dom_sf"/>
</dbReference>
<dbReference type="Pfam" id="PF04158">
    <property type="entry name" value="Sof1"/>
    <property type="match status" value="1"/>
</dbReference>
<dbReference type="SMART" id="SM00320">
    <property type="entry name" value="WD40"/>
    <property type="match status" value="6"/>
</dbReference>
<evidence type="ECO:0000313" key="9">
    <source>
        <dbReference type="Proteomes" id="UP000887577"/>
    </source>
</evidence>
<proteinExistence type="inferred from homology"/>
<keyword evidence="5" id="KW-0539">Nucleus</keyword>
<dbReference type="Proteomes" id="UP000887577">
    <property type="component" value="Unplaced"/>
</dbReference>
<comment type="subcellular location">
    <subcellularLocation>
        <location evidence="1">Nucleus</location>
        <location evidence="1">Nucleolus</location>
    </subcellularLocation>
</comment>
<dbReference type="Pfam" id="PF00400">
    <property type="entry name" value="WD40"/>
    <property type="match status" value="4"/>
</dbReference>
<feature type="repeat" description="WD" evidence="7">
    <location>
        <begin position="108"/>
        <end position="142"/>
    </location>
</feature>
<evidence type="ECO:0000313" key="10">
    <source>
        <dbReference type="WBParaSite" id="PSU_v2.g2857.t1"/>
    </source>
</evidence>
<dbReference type="SUPFAM" id="SSF50978">
    <property type="entry name" value="WD40 repeat-like"/>
    <property type="match status" value="1"/>
</dbReference>
<keyword evidence="6" id="KW-0687">Ribonucleoprotein</keyword>
<dbReference type="InterPro" id="IPR015943">
    <property type="entry name" value="WD40/YVTN_repeat-like_dom_sf"/>
</dbReference>
<name>A0A914YT67_9BILA</name>
<feature type="repeat" description="WD" evidence="7">
    <location>
        <begin position="325"/>
        <end position="366"/>
    </location>
</feature>
<dbReference type="GO" id="GO:0032040">
    <property type="term" value="C:small-subunit processome"/>
    <property type="evidence" value="ECO:0007669"/>
    <property type="project" value="TreeGrafter"/>
</dbReference>
<protein>
    <submittedName>
        <fullName evidence="10">Sof1-like protein domain-containing protein</fullName>
    </submittedName>
</protein>
<evidence type="ECO:0000256" key="7">
    <source>
        <dbReference type="PROSITE-ProRule" id="PRU00221"/>
    </source>
</evidence>
<dbReference type="Gene3D" id="2.130.10.10">
    <property type="entry name" value="YVTN repeat-like/Quinoprotein amine dehydrogenase"/>
    <property type="match status" value="2"/>
</dbReference>
<dbReference type="WBParaSite" id="PSU_v2.g2857.t1">
    <property type="protein sequence ID" value="PSU_v2.g2857.t1"/>
    <property type="gene ID" value="PSU_v2.g2857"/>
</dbReference>
<evidence type="ECO:0000256" key="2">
    <source>
        <dbReference type="ARBA" id="ARBA00005649"/>
    </source>
</evidence>
<dbReference type="InterPro" id="IPR007287">
    <property type="entry name" value="Sof1"/>
</dbReference>
<dbReference type="GO" id="GO:0000462">
    <property type="term" value="P:maturation of SSU-rRNA from tricistronic rRNA transcript (SSU-rRNA, 5.8S rRNA, LSU-rRNA)"/>
    <property type="evidence" value="ECO:0007669"/>
    <property type="project" value="TreeGrafter"/>
</dbReference>
<dbReference type="InterPro" id="IPR001680">
    <property type="entry name" value="WD40_rpt"/>
</dbReference>
<feature type="repeat" description="WD" evidence="7">
    <location>
        <begin position="65"/>
        <end position="107"/>
    </location>
</feature>
<dbReference type="InterPro" id="IPR051733">
    <property type="entry name" value="WD_repeat_DCAF13/WDSOF1"/>
</dbReference>
<evidence type="ECO:0000259" key="8">
    <source>
        <dbReference type="Pfam" id="PF04158"/>
    </source>
</evidence>
<evidence type="ECO:0000256" key="3">
    <source>
        <dbReference type="ARBA" id="ARBA00022574"/>
    </source>
</evidence>
<sequence length="452" mass="50928">MNNLKIKVISRNPDHYQRETKHDIFKAPQKNGGNEDPLRHAVEYTRALNAAKLERVFAKPFIACFDGHNEGVGVLAKHPLRLSHLLSGARDGQVKIWRLSNRKCLGTIQAHNGPVNGISVDASVGEIFTTIGQDSQLKHWNLPEEFDGDLSEPAHSIPLQFVPHSISHLYNSTDFVIAGEGISVWKLYRDSPVTTYDVGQNTVHSIRCSPVEASIMAGCASDRSVFLLDTRQKAPLTKMVMSLRTNNISWNPIEAFTFIAASDDYNVYTFDMRNLKSAKMVHHGHTSSVLDVDFSPTGKEFVTGSVDRSVRIFRANGSKSREIYTNPRMQAVLSVAWTLDNKYVLSGSNEMNIRLWKANASEKLGALKPREKAALEYNDRLKKQYQHHPQVGRIIKHRQVPKAIFHAAKEHKIIHDKKKRKEGNLRKYAKPGTMPHVSEREKIVIGTGFQNE</sequence>
<keyword evidence="4" id="KW-0677">Repeat</keyword>
<dbReference type="PROSITE" id="PS50082">
    <property type="entry name" value="WD_REPEATS_2"/>
    <property type="match status" value="4"/>
</dbReference>
<feature type="repeat" description="WD" evidence="7">
    <location>
        <begin position="282"/>
        <end position="323"/>
    </location>
</feature>
<feature type="domain" description="Sof1-like protein" evidence="8">
    <location>
        <begin position="358"/>
        <end position="444"/>
    </location>
</feature>
<comment type="similarity">
    <text evidence="2">Belongs to the WD repeat DCAF13/WDSOF1 family.</text>
</comment>
<dbReference type="PANTHER" id="PTHR22851:SF0">
    <property type="entry name" value="DDB1- AND CUL4-ASSOCIATED FACTOR 13"/>
    <property type="match status" value="1"/>
</dbReference>
<evidence type="ECO:0000256" key="4">
    <source>
        <dbReference type="ARBA" id="ARBA00022737"/>
    </source>
</evidence>
<keyword evidence="3 7" id="KW-0853">WD repeat</keyword>
<evidence type="ECO:0000256" key="1">
    <source>
        <dbReference type="ARBA" id="ARBA00004604"/>
    </source>
</evidence>
<dbReference type="PANTHER" id="PTHR22851">
    <property type="entry name" value="U3 SMALL NUCLEOLAR RNA U3 SNORNA ASSOCIATED PROTEIN"/>
    <property type="match status" value="1"/>
</dbReference>
<dbReference type="PROSITE" id="PS50294">
    <property type="entry name" value="WD_REPEATS_REGION"/>
    <property type="match status" value="2"/>
</dbReference>
<organism evidence="9 10">
    <name type="scientific">Panagrolaimus superbus</name>
    <dbReference type="NCBI Taxonomy" id="310955"/>
    <lineage>
        <taxon>Eukaryota</taxon>
        <taxon>Metazoa</taxon>
        <taxon>Ecdysozoa</taxon>
        <taxon>Nematoda</taxon>
        <taxon>Chromadorea</taxon>
        <taxon>Rhabditida</taxon>
        <taxon>Tylenchina</taxon>
        <taxon>Panagrolaimomorpha</taxon>
        <taxon>Panagrolaimoidea</taxon>
        <taxon>Panagrolaimidae</taxon>
        <taxon>Panagrolaimus</taxon>
    </lineage>
</organism>
<accession>A0A914YT67</accession>
<keyword evidence="9" id="KW-1185">Reference proteome</keyword>